<name>A0A0P9EZV9_RHOGW</name>
<evidence type="ECO:0000313" key="2">
    <source>
        <dbReference type="Proteomes" id="UP000053890"/>
    </source>
</evidence>
<reference evidence="1 2" key="1">
    <citation type="journal article" date="2015" name="Front. Microbiol.">
        <title>Genome sequence of the plant growth promoting endophytic yeast Rhodotorula graminis WP1.</title>
        <authorList>
            <person name="Firrincieli A."/>
            <person name="Otillar R."/>
            <person name="Salamov A."/>
            <person name="Schmutz J."/>
            <person name="Khan Z."/>
            <person name="Redman R.S."/>
            <person name="Fleck N.D."/>
            <person name="Lindquist E."/>
            <person name="Grigoriev I.V."/>
            <person name="Doty S.L."/>
        </authorList>
    </citation>
    <scope>NUCLEOTIDE SEQUENCE [LARGE SCALE GENOMIC DNA]</scope>
    <source>
        <strain evidence="1 2">WP1</strain>
    </source>
</reference>
<dbReference type="AlphaFoldDB" id="A0A0P9EZV9"/>
<sequence>MADAFQTQIERTASTWRAAARAANARAGLSAEQHIEQRSKEWLDEMEPLVAQFDSWSSYEHHVALGIMSEIERRAEARQAGEPGIDLPSEEDVHKELDKQEKTYDYLRWLGRQIIAAFAGPRTRVGSEARKHTASEWFQHGVLARVDQAEFDGERSEARTGAIAELDAVWAALGGKKPRNPATGRRVAASGSEQLPSLSDTEHFSALDAFLKRVDDQRRWAEDRAIRWALLAASEAARGTASVEAESEAVKAAIGKLAWWAIKAEPARVVDTVRHALDKLKTQESAPTADEKRLAIIAALGQLRLSAERSHARGVPARSLAHRSMGRVELSARQSAVYGRARAGW</sequence>
<protein>
    <submittedName>
        <fullName evidence="1">Uncharacterized protein</fullName>
    </submittedName>
</protein>
<dbReference type="Proteomes" id="UP000053890">
    <property type="component" value="Unassembled WGS sequence"/>
</dbReference>
<dbReference type="GeneID" id="28975221"/>
<dbReference type="RefSeq" id="XP_018268804.1">
    <property type="nucleotide sequence ID" value="XM_018414773.1"/>
</dbReference>
<accession>A0A0P9EZV9</accession>
<organism evidence="1 2">
    <name type="scientific">Rhodotorula graminis (strain WP1)</name>
    <dbReference type="NCBI Taxonomy" id="578459"/>
    <lineage>
        <taxon>Eukaryota</taxon>
        <taxon>Fungi</taxon>
        <taxon>Dikarya</taxon>
        <taxon>Basidiomycota</taxon>
        <taxon>Pucciniomycotina</taxon>
        <taxon>Microbotryomycetes</taxon>
        <taxon>Sporidiobolales</taxon>
        <taxon>Sporidiobolaceae</taxon>
        <taxon>Rhodotorula</taxon>
    </lineage>
</organism>
<proteinExistence type="predicted"/>
<evidence type="ECO:0000313" key="1">
    <source>
        <dbReference type="EMBL" id="KPV72755.1"/>
    </source>
</evidence>
<gene>
    <name evidence="1" type="ORF">RHOBADRAFT_46350</name>
</gene>
<keyword evidence="2" id="KW-1185">Reference proteome</keyword>
<dbReference type="EMBL" id="KQ474085">
    <property type="protein sequence ID" value="KPV72755.1"/>
    <property type="molecule type" value="Genomic_DNA"/>
</dbReference>